<dbReference type="GO" id="GO:0003677">
    <property type="term" value="F:DNA binding"/>
    <property type="evidence" value="ECO:0007669"/>
    <property type="project" value="UniProtKB-KW"/>
</dbReference>
<dbReference type="GO" id="GO:0043023">
    <property type="term" value="F:ribosomal large subunit binding"/>
    <property type="evidence" value="ECO:0007669"/>
    <property type="project" value="InterPro"/>
</dbReference>
<evidence type="ECO:0000256" key="4">
    <source>
        <dbReference type="PROSITE-ProRule" id="PRU00182"/>
    </source>
</evidence>
<dbReference type="Proteomes" id="UP000627538">
    <property type="component" value="Unassembled WGS sequence"/>
</dbReference>
<keyword evidence="2 4" id="KW-0694">RNA-binding</keyword>
<proteinExistence type="inferred from homology"/>
<dbReference type="CDD" id="cd00165">
    <property type="entry name" value="S4"/>
    <property type="match status" value="1"/>
</dbReference>
<dbReference type="PROSITE" id="PS50889">
    <property type="entry name" value="S4"/>
    <property type="match status" value="1"/>
</dbReference>
<dbReference type="RefSeq" id="WP_191071175.1">
    <property type="nucleotide sequence ID" value="NZ_CP060506.1"/>
</dbReference>
<dbReference type="GO" id="GO:0003727">
    <property type="term" value="F:single-stranded RNA binding"/>
    <property type="evidence" value="ECO:0007669"/>
    <property type="project" value="InterPro"/>
</dbReference>
<evidence type="ECO:0000313" key="8">
    <source>
        <dbReference type="Proteomes" id="UP000627538"/>
    </source>
</evidence>
<dbReference type="Pfam" id="PF01479">
    <property type="entry name" value="S4"/>
    <property type="match status" value="1"/>
</dbReference>
<comment type="similarity">
    <text evidence="1">Belongs to the HSP15 family.</text>
</comment>
<dbReference type="InterPro" id="IPR036986">
    <property type="entry name" value="S4_RNA-bd_sf"/>
</dbReference>
<name>A0A8I0GFJ1_9ACTO</name>
<protein>
    <submittedName>
        <fullName evidence="7">RNA-binding S4 domain-containing protein</fullName>
    </submittedName>
</protein>
<comment type="caution">
    <text evidence="7">The sequence shown here is derived from an EMBL/GenBank/DDBJ whole genome shotgun (WGS) entry which is preliminary data.</text>
</comment>
<accession>A0A8I0GFJ1</accession>
<keyword evidence="8" id="KW-1185">Reference proteome</keyword>
<gene>
    <name evidence="7" type="ORF">H8R10_02495</name>
</gene>
<dbReference type="GO" id="GO:0034605">
    <property type="term" value="P:cellular response to heat"/>
    <property type="evidence" value="ECO:0007669"/>
    <property type="project" value="InterPro"/>
</dbReference>
<feature type="region of interest" description="Disordered" evidence="5">
    <location>
        <begin position="96"/>
        <end position="134"/>
    </location>
</feature>
<dbReference type="EMBL" id="JACRUO010000001">
    <property type="protein sequence ID" value="MBD3689104.1"/>
    <property type="molecule type" value="Genomic_DNA"/>
</dbReference>
<dbReference type="PIRSF" id="PIRSF016821">
    <property type="entry name" value="HSP15"/>
    <property type="match status" value="1"/>
</dbReference>
<evidence type="ECO:0000256" key="3">
    <source>
        <dbReference type="ARBA" id="ARBA00023125"/>
    </source>
</evidence>
<reference evidence="7 8" key="1">
    <citation type="submission" date="2020-08" db="EMBL/GenBank/DDBJ databases">
        <title>Winkia gen. nov., sp. nov., isolated from faeces of the Anser albifrons in China.</title>
        <authorList>
            <person name="Liu Q."/>
        </authorList>
    </citation>
    <scope>NUCLEOTIDE SEQUENCE [LARGE SCALE GENOMIC DNA]</scope>
    <source>
        <strain evidence="7 8">C62</strain>
    </source>
</reference>
<dbReference type="Gene3D" id="3.10.290.10">
    <property type="entry name" value="RNA-binding S4 domain"/>
    <property type="match status" value="1"/>
</dbReference>
<evidence type="ECO:0000256" key="2">
    <source>
        <dbReference type="ARBA" id="ARBA00022884"/>
    </source>
</evidence>
<dbReference type="InterPro" id="IPR025708">
    <property type="entry name" value="HSP15"/>
</dbReference>
<dbReference type="SMART" id="SM00363">
    <property type="entry name" value="S4"/>
    <property type="match status" value="1"/>
</dbReference>
<dbReference type="AlphaFoldDB" id="A0A8I0GFJ1"/>
<evidence type="ECO:0000256" key="1">
    <source>
        <dbReference type="ARBA" id="ARBA00008396"/>
    </source>
</evidence>
<sequence length="134" mass="14979">MSESERASVRIDRWVWAVRCYKTRSAATSACRAGHVAINSQVVKAAAPVRVGDRVRVRIGGFDRDLEVTKLLDKRVSAPLAREAYVDHTPPRLPRIAVPAPIVRDKGAGRPTKKERRELDRLMGRNPNSGRRDS</sequence>
<evidence type="ECO:0000256" key="5">
    <source>
        <dbReference type="SAM" id="MobiDB-lite"/>
    </source>
</evidence>
<dbReference type="InterPro" id="IPR002942">
    <property type="entry name" value="S4_RNA-bd"/>
</dbReference>
<organism evidence="7 8">
    <name type="scientific">Nanchangia anserum</name>
    <dbReference type="NCBI Taxonomy" id="2692125"/>
    <lineage>
        <taxon>Bacteria</taxon>
        <taxon>Bacillati</taxon>
        <taxon>Actinomycetota</taxon>
        <taxon>Actinomycetes</taxon>
        <taxon>Actinomycetales</taxon>
        <taxon>Actinomycetaceae</taxon>
        <taxon>Nanchangia</taxon>
    </lineage>
</organism>
<feature type="domain" description="RNA-binding S4" evidence="6">
    <location>
        <begin position="9"/>
        <end position="81"/>
    </location>
</feature>
<keyword evidence="3" id="KW-0238">DNA-binding</keyword>
<evidence type="ECO:0000259" key="6">
    <source>
        <dbReference type="SMART" id="SM00363"/>
    </source>
</evidence>
<dbReference type="SUPFAM" id="SSF55174">
    <property type="entry name" value="Alpha-L RNA-binding motif"/>
    <property type="match status" value="1"/>
</dbReference>
<evidence type="ECO:0000313" key="7">
    <source>
        <dbReference type="EMBL" id="MBD3689104.1"/>
    </source>
</evidence>